<keyword evidence="3" id="KW-1185">Reference proteome</keyword>
<feature type="region of interest" description="Disordered" evidence="1">
    <location>
        <begin position="1"/>
        <end position="25"/>
    </location>
</feature>
<protein>
    <submittedName>
        <fullName evidence="2">Uncharacterized protein</fullName>
    </submittedName>
</protein>
<reference evidence="3" key="1">
    <citation type="journal article" date="2018" name="Nat. Microbiol.">
        <title>Leveraging single-cell genomics to expand the fungal tree of life.</title>
        <authorList>
            <person name="Ahrendt S.R."/>
            <person name="Quandt C.A."/>
            <person name="Ciobanu D."/>
            <person name="Clum A."/>
            <person name="Salamov A."/>
            <person name="Andreopoulos B."/>
            <person name="Cheng J.F."/>
            <person name="Woyke T."/>
            <person name="Pelin A."/>
            <person name="Henrissat B."/>
            <person name="Reynolds N.K."/>
            <person name="Benny G.L."/>
            <person name="Smith M.E."/>
            <person name="James T.Y."/>
            <person name="Grigoriev I.V."/>
        </authorList>
    </citation>
    <scope>NUCLEOTIDE SEQUENCE [LARGE SCALE GENOMIC DNA]</scope>
    <source>
        <strain evidence="3">RSA 1356</strain>
    </source>
</reference>
<dbReference type="AlphaFoldDB" id="A0A4P9XJ87"/>
<sequence length="241" mass="27984">MAQQPLRLWLPRSEQSREPDESTPLDAPRHFIAMLAAGQLPTLSRNARWYRETFGHDRCRRCLESEETWEHIVACRRNEPNVDEQVAAACREAVNRALEKQSRTEMRSILRQLPLDTISSDSSLFIGSPSPQYTQAVESLRPHVARSVLNSLIQAARHKVFTTIWKPRCHQTRQLLEAEGITWSRTRGWRRNSPVEDIEPPTEMAAPIARSQARTTRERYHEANQLAFQMNRYPAHDPRWA</sequence>
<dbReference type="Proteomes" id="UP000271241">
    <property type="component" value="Unassembled WGS sequence"/>
</dbReference>
<evidence type="ECO:0000313" key="3">
    <source>
        <dbReference type="Proteomes" id="UP000271241"/>
    </source>
</evidence>
<dbReference type="EMBL" id="KZ993026">
    <property type="protein sequence ID" value="RKP05814.1"/>
    <property type="molecule type" value="Genomic_DNA"/>
</dbReference>
<proteinExistence type="predicted"/>
<gene>
    <name evidence="2" type="ORF">THASP1DRAFT_25755</name>
</gene>
<evidence type="ECO:0000313" key="2">
    <source>
        <dbReference type="EMBL" id="RKP05814.1"/>
    </source>
</evidence>
<accession>A0A4P9XJ87</accession>
<evidence type="ECO:0000256" key="1">
    <source>
        <dbReference type="SAM" id="MobiDB-lite"/>
    </source>
</evidence>
<organism evidence="2 3">
    <name type="scientific">Thamnocephalis sphaerospora</name>
    <dbReference type="NCBI Taxonomy" id="78915"/>
    <lineage>
        <taxon>Eukaryota</taxon>
        <taxon>Fungi</taxon>
        <taxon>Fungi incertae sedis</taxon>
        <taxon>Zoopagomycota</taxon>
        <taxon>Zoopagomycotina</taxon>
        <taxon>Zoopagomycetes</taxon>
        <taxon>Zoopagales</taxon>
        <taxon>Sigmoideomycetaceae</taxon>
        <taxon>Thamnocephalis</taxon>
    </lineage>
</organism>
<name>A0A4P9XJ87_9FUNG</name>